<evidence type="ECO:0000256" key="6">
    <source>
        <dbReference type="ARBA" id="ARBA00022728"/>
    </source>
</evidence>
<proteinExistence type="inferred from homology"/>
<keyword evidence="4" id="KW-0963">Cytoplasm</keyword>
<evidence type="ECO:0000313" key="10">
    <source>
        <dbReference type="EMBL" id="VBB86475.1"/>
    </source>
</evidence>
<evidence type="ECO:0000256" key="7">
    <source>
        <dbReference type="ARBA" id="ARBA00023187"/>
    </source>
</evidence>
<gene>
    <name evidence="10" type="ORF">PODCO_701780</name>
</gene>
<organism evidence="10 11">
    <name type="scientific">Podospora comata</name>
    <dbReference type="NCBI Taxonomy" id="48703"/>
    <lineage>
        <taxon>Eukaryota</taxon>
        <taxon>Fungi</taxon>
        <taxon>Dikarya</taxon>
        <taxon>Ascomycota</taxon>
        <taxon>Pezizomycotina</taxon>
        <taxon>Sordariomycetes</taxon>
        <taxon>Sordariomycetidae</taxon>
        <taxon>Sordariales</taxon>
        <taxon>Podosporaceae</taxon>
        <taxon>Podospora</taxon>
    </lineage>
</organism>
<keyword evidence="11" id="KW-1185">Reference proteome</keyword>
<protein>
    <recommendedName>
        <fullName evidence="3">Cysteine-rich PDZ-binding protein</fullName>
    </recommendedName>
    <alternativeName>
        <fullName evidence="8">Cysteine-rich interactor of PDZ three</fullName>
    </alternativeName>
</protein>
<dbReference type="Pfam" id="PF10235">
    <property type="entry name" value="Cript"/>
    <property type="match status" value="1"/>
</dbReference>
<name>A0ABY6SJZ4_PODCO</name>
<evidence type="ECO:0000313" key="11">
    <source>
        <dbReference type="Proteomes" id="UP000280685"/>
    </source>
</evidence>
<evidence type="ECO:0000256" key="8">
    <source>
        <dbReference type="ARBA" id="ARBA00032518"/>
    </source>
</evidence>
<dbReference type="PANTHER" id="PTHR11805:SF1">
    <property type="entry name" value="CYSTEINE-RICH PDZ-BINDING PROTEIN"/>
    <property type="match status" value="1"/>
</dbReference>
<keyword evidence="7" id="KW-0508">mRNA splicing</keyword>
<evidence type="ECO:0000256" key="3">
    <source>
        <dbReference type="ARBA" id="ARBA00018615"/>
    </source>
</evidence>
<dbReference type="Proteomes" id="UP000280685">
    <property type="component" value="Chromosome 7"/>
</dbReference>
<evidence type="ECO:0000256" key="9">
    <source>
        <dbReference type="SAM" id="MobiDB-lite"/>
    </source>
</evidence>
<keyword evidence="6" id="KW-0747">Spliceosome</keyword>
<feature type="region of interest" description="Disordered" evidence="9">
    <location>
        <begin position="201"/>
        <end position="220"/>
    </location>
</feature>
<evidence type="ECO:0000256" key="2">
    <source>
        <dbReference type="ARBA" id="ARBA00009021"/>
    </source>
</evidence>
<dbReference type="InterPro" id="IPR019367">
    <property type="entry name" value="PDZ-binding_CRIPT"/>
</dbReference>
<evidence type="ECO:0000256" key="5">
    <source>
        <dbReference type="ARBA" id="ARBA00022664"/>
    </source>
</evidence>
<keyword evidence="5" id="KW-0507">mRNA processing</keyword>
<reference evidence="10" key="1">
    <citation type="submission" date="2018-02" db="EMBL/GenBank/DDBJ databases">
        <authorList>
            <person name="Silar P."/>
        </authorList>
    </citation>
    <scope>NUCLEOTIDE SEQUENCE [LARGE SCALE GENOMIC DNA]</scope>
    <source>
        <strain evidence="10">T</strain>
    </source>
</reference>
<dbReference type="PANTHER" id="PTHR11805">
    <property type="entry name" value="CYSTEINE-RICH PDZ-BINDING PROTEIN"/>
    <property type="match status" value="1"/>
</dbReference>
<comment type="similarity">
    <text evidence="2">Belongs to the CRIPT family.</text>
</comment>
<sequence length="220" mass="23562">MLPSSKGGGEVRGLPWDVTALPVKAGPCEEVFRMTKQLSWSASTAVADPSFTYSNSSHLSLFIHSLTHNGPYLTRSPAHLTLFQTDLTTNPEQHYRFFTSDKMVCGKCQKLSSTTLATPGVKKKSEMYYGSAASSSASSSKSATLGQNGISKSKLLSKAAKNPYAQYSSSCTQCKTKVNQGHTYCHKCAYKAAACAVCGKPEKKKSAAAPIVDGTKRSLK</sequence>
<dbReference type="EMBL" id="LR026970">
    <property type="protein sequence ID" value="VBB86475.1"/>
    <property type="molecule type" value="Genomic_DNA"/>
</dbReference>
<evidence type="ECO:0000256" key="4">
    <source>
        <dbReference type="ARBA" id="ARBA00022490"/>
    </source>
</evidence>
<comment type="subcellular location">
    <subcellularLocation>
        <location evidence="1">Cytoplasm</location>
    </subcellularLocation>
</comment>
<accession>A0ABY6SJZ4</accession>
<evidence type="ECO:0000256" key="1">
    <source>
        <dbReference type="ARBA" id="ARBA00004496"/>
    </source>
</evidence>